<protein>
    <submittedName>
        <fullName evidence="1">Uncharacterized protein</fullName>
    </submittedName>
</protein>
<evidence type="ECO:0000313" key="1">
    <source>
        <dbReference type="EMBL" id="KGE86257.1"/>
    </source>
</evidence>
<proteinExistence type="predicted"/>
<dbReference type="AlphaFoldDB" id="A0A098S4X8"/>
<gene>
    <name evidence="1" type="ORF">IX84_22855</name>
</gene>
<dbReference type="Proteomes" id="UP000029736">
    <property type="component" value="Unassembled WGS sequence"/>
</dbReference>
<sequence length="564" mass="64177">MAPMLPRIAAEGFAKRSLANSKCPDTGLPLKTWAVKGETIYSPYTGRAYQQGDTGYFGPKARNEEGEISAFGGDPLKYELQSATAQLLLHPGDALARGFLSIPGNLRQQYHFACNNWARFYPYLADEMGEDWKARFHDAVADYEETRRPSDGNREYAPMSHPHDLVGEEGTLLGGNTIEGGTENHKTMWRTSCLVYSQWMPEGAKISGYDLPEAETRVRAFLTEYAERMLQTGNGEYDSQIYYPYSIEGYMNLYDFAKKPEDRALAKFTLDYYFATTALKLVDGHIAGGMKRGYLPKGEPDKMEKLFWGYFDDVSRDMSEAVTTVHQATTRYWPNTIISKIARGEVALPYEARMPRPFYHMDRKNGFQESFYRSNTFGLGNVYMSIVDNPNQQMVWSLMVEGEDDPLGFTGGQPLRLTTSGHSPYTQTLHSKNTLLLLSAPSELDEKQHPEFNISDKRINPWHLPDSAQAREFELANRWKYATEPLQPVSPPAEDELEAFWEQKKYSAASWLLIPKQVELVKETDRQLIWKAPNTWVAVWPIGTDYFMIDASAEAIAKVEDKTW</sequence>
<dbReference type="EMBL" id="JPOS01000081">
    <property type="protein sequence ID" value="KGE86257.1"/>
    <property type="molecule type" value="Genomic_DNA"/>
</dbReference>
<reference evidence="1 2" key="1">
    <citation type="journal article" date="2014" name="Int. J. Syst. Evol. Microbiol.">
        <title>Phaeodactylibacter xiamenensis gen. nov., sp. nov., a member of the family Saprospiraceae isolated from the marine alga Phaeodactylum tricornutum.</title>
        <authorList>
            <person name="Chen Z.Jr."/>
            <person name="Lei X."/>
            <person name="Lai Q."/>
            <person name="Li Y."/>
            <person name="Zhang B."/>
            <person name="Zhang J."/>
            <person name="Zhang H."/>
            <person name="Yang L."/>
            <person name="Zheng W."/>
            <person name="Tian Y."/>
            <person name="Yu Z."/>
            <person name="Xu H.Jr."/>
            <person name="Zheng T."/>
        </authorList>
    </citation>
    <scope>NUCLEOTIDE SEQUENCE [LARGE SCALE GENOMIC DNA]</scope>
    <source>
        <strain evidence="1 2">KD52</strain>
    </source>
</reference>
<keyword evidence="2" id="KW-1185">Reference proteome</keyword>
<comment type="caution">
    <text evidence="1">The sequence shown here is derived from an EMBL/GenBank/DDBJ whole genome shotgun (WGS) entry which is preliminary data.</text>
</comment>
<name>A0A098S4X8_9BACT</name>
<evidence type="ECO:0000313" key="2">
    <source>
        <dbReference type="Proteomes" id="UP000029736"/>
    </source>
</evidence>
<dbReference type="STRING" id="1524460.IX84_22855"/>
<accession>A0A098S4X8</accession>
<organism evidence="1 2">
    <name type="scientific">Phaeodactylibacter xiamenensis</name>
    <dbReference type="NCBI Taxonomy" id="1524460"/>
    <lineage>
        <taxon>Bacteria</taxon>
        <taxon>Pseudomonadati</taxon>
        <taxon>Bacteroidota</taxon>
        <taxon>Saprospiria</taxon>
        <taxon>Saprospirales</taxon>
        <taxon>Haliscomenobacteraceae</taxon>
        <taxon>Phaeodactylibacter</taxon>
    </lineage>
</organism>